<dbReference type="InterPro" id="IPR013022">
    <property type="entry name" value="Xyl_isomerase-like_TIM-brl"/>
</dbReference>
<dbReference type="InterPro" id="IPR026040">
    <property type="entry name" value="HyI-like"/>
</dbReference>
<dbReference type="SUPFAM" id="SSF51658">
    <property type="entry name" value="Xylose isomerase-like"/>
    <property type="match status" value="1"/>
</dbReference>
<dbReference type="Pfam" id="PF01261">
    <property type="entry name" value="AP_endonuc_2"/>
    <property type="match status" value="1"/>
</dbReference>
<dbReference type="InterPro" id="IPR050417">
    <property type="entry name" value="Sugar_Epim/Isomerase"/>
</dbReference>
<accession>A0ABT7LM86</accession>
<protein>
    <submittedName>
        <fullName evidence="4">TIM barrel protein</fullName>
    </submittedName>
</protein>
<comment type="similarity">
    <text evidence="2">Belongs to the hyi family.</text>
</comment>
<feature type="domain" description="Xylose isomerase-like TIM barrel" evidence="3">
    <location>
        <begin position="22"/>
        <end position="258"/>
    </location>
</feature>
<keyword evidence="1 2" id="KW-0413">Isomerase</keyword>
<organism evidence="4 5">
    <name type="scientific">Roseateles subflavus</name>
    <dbReference type="NCBI Taxonomy" id="3053353"/>
    <lineage>
        <taxon>Bacteria</taxon>
        <taxon>Pseudomonadati</taxon>
        <taxon>Pseudomonadota</taxon>
        <taxon>Betaproteobacteria</taxon>
        <taxon>Burkholderiales</taxon>
        <taxon>Sphaerotilaceae</taxon>
        <taxon>Roseateles</taxon>
    </lineage>
</organism>
<proteinExistence type="inferred from homology"/>
<gene>
    <name evidence="4" type="ORF">QRD43_12900</name>
</gene>
<name>A0ABT7LM86_9BURK</name>
<sequence length="262" mass="28981">MPALAANLSFLYQELPAAERWAAARSDGFAACEILFPYAEPAARLAAQLQALDLRLALFNAPAGDWAAGDRGLACLPHRHEDFREGLLRALDYAGIMGTLRLHVMAGVPETSVSPEAAQDGYLAQLRWAAEQVGDGDLRLCIEPINRLDMPGYFLHSQAQAHALLDQLNDPRVLLQFDAYHCQRSEGEVLHKLRDAFERGRLGHVQVAGAPDRHEPDRGELRVEALLQALDDWGYTGHVGCEYRPASGTREGLGWARPWLRD</sequence>
<evidence type="ECO:0000256" key="1">
    <source>
        <dbReference type="ARBA" id="ARBA00023235"/>
    </source>
</evidence>
<dbReference type="PANTHER" id="PTHR43489:SF13">
    <property type="entry name" value="HYDROXYPYRUVATE ISOMERASE"/>
    <property type="match status" value="1"/>
</dbReference>
<dbReference type="PIRSF" id="PIRSF006241">
    <property type="entry name" value="HyI"/>
    <property type="match status" value="1"/>
</dbReference>
<dbReference type="Proteomes" id="UP001238603">
    <property type="component" value="Unassembled WGS sequence"/>
</dbReference>
<evidence type="ECO:0000256" key="2">
    <source>
        <dbReference type="PIRNR" id="PIRNR006241"/>
    </source>
</evidence>
<evidence type="ECO:0000259" key="3">
    <source>
        <dbReference type="Pfam" id="PF01261"/>
    </source>
</evidence>
<dbReference type="RefSeq" id="WP_285982879.1">
    <property type="nucleotide sequence ID" value="NZ_JASVDS010000003.1"/>
</dbReference>
<reference evidence="4 5" key="1">
    <citation type="submission" date="2023-06" db="EMBL/GenBank/DDBJ databases">
        <title>Pelomonas sp. APW6 16S ribosomal RNA gene genome sequencing and assembly.</title>
        <authorList>
            <person name="Woo H."/>
        </authorList>
    </citation>
    <scope>NUCLEOTIDE SEQUENCE [LARGE SCALE GENOMIC DNA]</scope>
    <source>
        <strain evidence="4 5">APW6</strain>
    </source>
</reference>
<keyword evidence="5" id="KW-1185">Reference proteome</keyword>
<dbReference type="Gene3D" id="3.20.20.150">
    <property type="entry name" value="Divalent-metal-dependent TIM barrel enzymes"/>
    <property type="match status" value="1"/>
</dbReference>
<evidence type="ECO:0000313" key="5">
    <source>
        <dbReference type="Proteomes" id="UP001238603"/>
    </source>
</evidence>
<comment type="caution">
    <text evidence="4">The sequence shown here is derived from an EMBL/GenBank/DDBJ whole genome shotgun (WGS) entry which is preliminary data.</text>
</comment>
<evidence type="ECO:0000313" key="4">
    <source>
        <dbReference type="EMBL" id="MDL5032805.1"/>
    </source>
</evidence>
<dbReference type="PANTHER" id="PTHR43489">
    <property type="entry name" value="ISOMERASE"/>
    <property type="match status" value="1"/>
</dbReference>
<dbReference type="InterPro" id="IPR036237">
    <property type="entry name" value="Xyl_isomerase-like_sf"/>
</dbReference>
<dbReference type="EMBL" id="JASVDS010000003">
    <property type="protein sequence ID" value="MDL5032805.1"/>
    <property type="molecule type" value="Genomic_DNA"/>
</dbReference>